<accession>A0A1I7SX25</accession>
<dbReference type="Proteomes" id="UP000582659">
    <property type="component" value="Unassembled WGS sequence"/>
</dbReference>
<dbReference type="GO" id="GO:0005737">
    <property type="term" value="C:cytoplasm"/>
    <property type="evidence" value="ECO:0007669"/>
    <property type="project" value="UniProtKB-SubCell"/>
</dbReference>
<dbReference type="Proteomes" id="UP000095284">
    <property type="component" value="Unplaced"/>
</dbReference>
<evidence type="ECO:0000256" key="2">
    <source>
        <dbReference type="ARBA" id="ARBA00004123"/>
    </source>
</evidence>
<feature type="compositionally biased region" description="Basic and acidic residues" evidence="12">
    <location>
        <begin position="101"/>
        <end position="113"/>
    </location>
</feature>
<reference evidence="18" key="1">
    <citation type="submission" date="2016-11" db="UniProtKB">
        <authorList>
            <consortium name="WormBaseParasite"/>
        </authorList>
    </citation>
    <scope>IDENTIFICATION</scope>
</reference>
<dbReference type="InterPro" id="IPR002652">
    <property type="entry name" value="Importin-a_IBB"/>
</dbReference>
<dbReference type="EMBL" id="CAJFDI010000002">
    <property type="protein sequence ID" value="CAD5216768.1"/>
    <property type="molecule type" value="Genomic_DNA"/>
</dbReference>
<evidence type="ECO:0000256" key="1">
    <source>
        <dbReference type="ARBA" id="ARBA00003975"/>
    </source>
</evidence>
<dbReference type="Pfam" id="PF11538">
    <property type="entry name" value="Snurportin1"/>
    <property type="match status" value="1"/>
</dbReference>
<evidence type="ECO:0000256" key="3">
    <source>
        <dbReference type="ARBA" id="ARBA00004496"/>
    </source>
</evidence>
<evidence type="ECO:0000313" key="15">
    <source>
        <dbReference type="EMBL" id="CAG9100128.1"/>
    </source>
</evidence>
<name>A0A1I7SX25_BURXY</name>
<dbReference type="GO" id="GO:0061608">
    <property type="term" value="F:nuclear import signal receptor activity"/>
    <property type="evidence" value="ECO:0007669"/>
    <property type="project" value="InterPro"/>
</dbReference>
<feature type="region of interest" description="Disordered" evidence="12">
    <location>
        <begin position="322"/>
        <end position="347"/>
    </location>
</feature>
<evidence type="ECO:0000256" key="9">
    <source>
        <dbReference type="ARBA" id="ARBA00023242"/>
    </source>
</evidence>
<dbReference type="InterPro" id="IPR047857">
    <property type="entry name" value="Snurportin1_C"/>
</dbReference>
<keyword evidence="17" id="KW-1185">Reference proteome</keyword>
<evidence type="ECO:0000256" key="10">
    <source>
        <dbReference type="ARBA" id="ARBA00031454"/>
    </source>
</evidence>
<protein>
    <recommendedName>
        <fullName evidence="5">Snurportin-1</fullName>
    </recommendedName>
    <alternativeName>
        <fullName evidence="10">RNA U transporter 1</fullName>
    </alternativeName>
</protein>
<sequence length="347" mass="40483">MSQEAPKDDVEGLLEGFATSVEVTPNNTAGDHPRYSMYKNFGKLQENQRHRRNEVLERQKTARLSRLDANRTISDASQPEVEDEDGNGFMEVDRRRRRQKSHGDDNDKKFKPRFQRKDMKGRLMYSEWLIDIPQDLQDAWLALPAPAGKRVLVLSENAFTYIYDKRGAQLSRFKSSLNNHQQTNLIDGILCKNTIYVLDYLIANDIPLEDCEYDCRRTMGSSFLREAGCFDQNDGQFNFAELPAVPARKDELKLLMEREYDFTLDGVLFYYSKVHYYNGQTPLVVWLKPWMLPEILGVPINQNYQKESHQTPQEFISDFHKKHPTYGLPITKKEHRKSESHDEPKPN</sequence>
<dbReference type="SMR" id="A0A1I7SX25"/>
<dbReference type="AlphaFoldDB" id="A0A1I7SX25"/>
<dbReference type="OrthoDB" id="10003593at2759"/>
<dbReference type="EMBL" id="CAJFCV020000002">
    <property type="protein sequence ID" value="CAG9100128.1"/>
    <property type="molecule type" value="Genomic_DNA"/>
</dbReference>
<comment type="similarity">
    <text evidence="4">Belongs to the snurportin family.</text>
</comment>
<proteinExistence type="inferred from homology"/>
<organism evidence="16 18">
    <name type="scientific">Bursaphelenchus xylophilus</name>
    <name type="common">Pinewood nematode worm</name>
    <name type="synonym">Aphelenchoides xylophilus</name>
    <dbReference type="NCBI Taxonomy" id="6326"/>
    <lineage>
        <taxon>Eukaryota</taxon>
        <taxon>Metazoa</taxon>
        <taxon>Ecdysozoa</taxon>
        <taxon>Nematoda</taxon>
        <taxon>Chromadorea</taxon>
        <taxon>Rhabditida</taxon>
        <taxon>Tylenchina</taxon>
        <taxon>Tylenchomorpha</taxon>
        <taxon>Aphelenchoidea</taxon>
        <taxon>Aphelenchoididae</taxon>
        <taxon>Bursaphelenchus</taxon>
    </lineage>
</organism>
<dbReference type="PANTHER" id="PTHR13403:SF6">
    <property type="entry name" value="SNURPORTIN-1"/>
    <property type="match status" value="1"/>
</dbReference>
<evidence type="ECO:0000259" key="13">
    <source>
        <dbReference type="PROSITE" id="PS51214"/>
    </source>
</evidence>
<dbReference type="GO" id="GO:0005634">
    <property type="term" value="C:nucleus"/>
    <property type="evidence" value="ECO:0007669"/>
    <property type="project" value="UniProtKB-SubCell"/>
</dbReference>
<evidence type="ECO:0000256" key="11">
    <source>
        <dbReference type="PROSITE-ProRule" id="PRU00561"/>
    </source>
</evidence>
<dbReference type="GO" id="GO:0061015">
    <property type="term" value="P:snRNA import into nucleus"/>
    <property type="evidence" value="ECO:0007669"/>
    <property type="project" value="InterPro"/>
</dbReference>
<gene>
    <name evidence="14" type="ORF">BXYJ_LOCUS4700</name>
</gene>
<dbReference type="PANTHER" id="PTHR13403">
    <property type="entry name" value="SNURPORTIN1 RNUT1 PROTEIN RNA, U TRANSPORTER 1"/>
    <property type="match status" value="1"/>
</dbReference>
<dbReference type="Gene3D" id="3.30.470.30">
    <property type="entry name" value="DNA ligase/mRNA capping enzyme"/>
    <property type="match status" value="1"/>
</dbReference>
<keyword evidence="6 11" id="KW-0813">Transport</keyword>
<comment type="subcellular location">
    <subcellularLocation>
        <location evidence="3">Cytoplasm</location>
    </subcellularLocation>
    <subcellularLocation>
        <location evidence="2">Nucleus</location>
    </subcellularLocation>
</comment>
<dbReference type="GO" id="GO:0006606">
    <property type="term" value="P:protein import into nucleus"/>
    <property type="evidence" value="ECO:0007669"/>
    <property type="project" value="InterPro"/>
</dbReference>
<comment type="function">
    <text evidence="1">Functions as an U snRNP-specific nuclear import adapter. Involved in the trimethylguanosine (m3G)-cap-dependent nuclear import of U snRNPs. Binds specifically to the terminal m3G-cap U snRNAs.</text>
</comment>
<dbReference type="GO" id="GO:0003723">
    <property type="term" value="F:RNA binding"/>
    <property type="evidence" value="ECO:0007669"/>
    <property type="project" value="UniProtKB-KW"/>
</dbReference>
<evidence type="ECO:0000256" key="8">
    <source>
        <dbReference type="ARBA" id="ARBA00022884"/>
    </source>
</evidence>
<dbReference type="SUPFAM" id="SSF56091">
    <property type="entry name" value="DNA ligase/mRNA capping enzyme, catalytic domain"/>
    <property type="match status" value="1"/>
</dbReference>
<evidence type="ECO:0000313" key="17">
    <source>
        <dbReference type="Proteomes" id="UP000659654"/>
    </source>
</evidence>
<feature type="compositionally biased region" description="Basic and acidic residues" evidence="12">
    <location>
        <begin position="336"/>
        <end position="347"/>
    </location>
</feature>
<feature type="region of interest" description="Disordered" evidence="12">
    <location>
        <begin position="66"/>
        <end position="113"/>
    </location>
</feature>
<dbReference type="Pfam" id="PF21974">
    <property type="entry name" value="SPN1_m3Gcap_bd"/>
    <property type="match status" value="1"/>
</dbReference>
<feature type="domain" description="IBB" evidence="13">
    <location>
        <begin position="18"/>
        <end position="80"/>
    </location>
</feature>
<feature type="region of interest" description="Disordered" evidence="12">
    <location>
        <begin position="21"/>
        <end position="54"/>
    </location>
</feature>
<keyword evidence="9" id="KW-0539">Nucleus</keyword>
<evidence type="ECO:0000256" key="7">
    <source>
        <dbReference type="ARBA" id="ARBA00022490"/>
    </source>
</evidence>
<dbReference type="Proteomes" id="UP000659654">
    <property type="component" value="Unassembled WGS sequence"/>
</dbReference>
<keyword evidence="7" id="KW-0963">Cytoplasm</keyword>
<evidence type="ECO:0000313" key="16">
    <source>
        <dbReference type="Proteomes" id="UP000095284"/>
    </source>
</evidence>
<reference evidence="15" key="2">
    <citation type="submission" date="2020-08" db="EMBL/GenBank/DDBJ databases">
        <authorList>
            <person name="Kikuchi T."/>
        </authorList>
    </citation>
    <scope>NUCLEOTIDE SEQUENCE</scope>
    <source>
        <strain evidence="14">Ka4C1</strain>
    </source>
</reference>
<dbReference type="PROSITE" id="PS51214">
    <property type="entry name" value="IBB"/>
    <property type="match status" value="1"/>
</dbReference>
<evidence type="ECO:0000313" key="18">
    <source>
        <dbReference type="WBParaSite" id="BXY_1760800.1"/>
    </source>
</evidence>
<evidence type="ECO:0000256" key="5">
    <source>
        <dbReference type="ARBA" id="ARBA00016034"/>
    </source>
</evidence>
<dbReference type="InterPro" id="IPR024721">
    <property type="entry name" value="Snurportin-1_N"/>
</dbReference>
<evidence type="ECO:0000256" key="12">
    <source>
        <dbReference type="SAM" id="MobiDB-lite"/>
    </source>
</evidence>
<dbReference type="InterPro" id="IPR017336">
    <property type="entry name" value="Snurportin-1"/>
</dbReference>
<dbReference type="eggNOG" id="KOG3132">
    <property type="taxonomic scope" value="Eukaryota"/>
</dbReference>
<dbReference type="WBParaSite" id="BXY_1760800.1">
    <property type="protein sequence ID" value="BXY_1760800.1"/>
    <property type="gene ID" value="BXY_1760800"/>
</dbReference>
<evidence type="ECO:0000256" key="6">
    <source>
        <dbReference type="ARBA" id="ARBA00022448"/>
    </source>
</evidence>
<evidence type="ECO:0000313" key="14">
    <source>
        <dbReference type="EMBL" id="CAD5216768.1"/>
    </source>
</evidence>
<keyword evidence="8" id="KW-0694">RNA-binding</keyword>
<evidence type="ECO:0000256" key="4">
    <source>
        <dbReference type="ARBA" id="ARBA00007540"/>
    </source>
</evidence>